<organism evidence="2 3">
    <name type="scientific">Tritrichomonas musculus</name>
    <dbReference type="NCBI Taxonomy" id="1915356"/>
    <lineage>
        <taxon>Eukaryota</taxon>
        <taxon>Metamonada</taxon>
        <taxon>Parabasalia</taxon>
        <taxon>Tritrichomonadida</taxon>
        <taxon>Tritrichomonadidae</taxon>
        <taxon>Tritrichomonas</taxon>
    </lineage>
</organism>
<dbReference type="Pfam" id="PF00069">
    <property type="entry name" value="Pkinase"/>
    <property type="match status" value="1"/>
</dbReference>
<dbReference type="InterPro" id="IPR001806">
    <property type="entry name" value="Small_GTPase"/>
</dbReference>
<dbReference type="PROSITE" id="PS00108">
    <property type="entry name" value="PROTEIN_KINASE_ST"/>
    <property type="match status" value="1"/>
</dbReference>
<dbReference type="InterPro" id="IPR011009">
    <property type="entry name" value="Kinase-like_dom_sf"/>
</dbReference>
<dbReference type="InterPro" id="IPR000719">
    <property type="entry name" value="Prot_kinase_dom"/>
</dbReference>
<dbReference type="PROSITE" id="PS51419">
    <property type="entry name" value="RAB"/>
    <property type="match status" value="1"/>
</dbReference>
<reference evidence="2 3" key="1">
    <citation type="submission" date="2024-04" db="EMBL/GenBank/DDBJ databases">
        <title>Tritrichomonas musculus Genome.</title>
        <authorList>
            <person name="Alves-Ferreira E."/>
            <person name="Grigg M."/>
            <person name="Lorenzi H."/>
            <person name="Galac M."/>
        </authorList>
    </citation>
    <scope>NUCLEOTIDE SEQUENCE [LARGE SCALE GENOMIC DNA]</scope>
    <source>
        <strain evidence="2 3">EAF2021</strain>
    </source>
</reference>
<dbReference type="Gene3D" id="3.40.50.300">
    <property type="entry name" value="P-loop containing nucleotide triphosphate hydrolases"/>
    <property type="match status" value="1"/>
</dbReference>
<dbReference type="InterPro" id="IPR005225">
    <property type="entry name" value="Small_GTP-bd"/>
</dbReference>
<evidence type="ECO:0000259" key="1">
    <source>
        <dbReference type="PROSITE" id="PS50011"/>
    </source>
</evidence>
<protein>
    <recommendedName>
        <fullName evidence="1">Protein kinase domain-containing protein</fullName>
    </recommendedName>
</protein>
<dbReference type="InterPro" id="IPR050167">
    <property type="entry name" value="Ser_Thr_protein_kinase"/>
</dbReference>
<dbReference type="PRINTS" id="PR00449">
    <property type="entry name" value="RASTRNSFRMNG"/>
</dbReference>
<accession>A0ABR2GRC0</accession>
<proteinExistence type="predicted"/>
<dbReference type="SMART" id="SM00220">
    <property type="entry name" value="S_TKc"/>
    <property type="match status" value="1"/>
</dbReference>
<gene>
    <name evidence="2" type="ORF">M9Y10_037747</name>
</gene>
<dbReference type="InterPro" id="IPR027417">
    <property type="entry name" value="P-loop_NTPase"/>
</dbReference>
<dbReference type="PROSITE" id="PS50011">
    <property type="entry name" value="PROTEIN_KINASE_DOM"/>
    <property type="match status" value="1"/>
</dbReference>
<keyword evidence="3" id="KW-1185">Reference proteome</keyword>
<dbReference type="SUPFAM" id="SSF52540">
    <property type="entry name" value="P-loop containing nucleoside triphosphate hydrolases"/>
    <property type="match status" value="1"/>
</dbReference>
<dbReference type="NCBIfam" id="TIGR00231">
    <property type="entry name" value="small_GTP"/>
    <property type="match status" value="1"/>
</dbReference>
<dbReference type="InterPro" id="IPR008271">
    <property type="entry name" value="Ser/Thr_kinase_AS"/>
</dbReference>
<name>A0ABR2GRC0_9EUKA</name>
<evidence type="ECO:0000313" key="3">
    <source>
        <dbReference type="Proteomes" id="UP001470230"/>
    </source>
</evidence>
<dbReference type="SMART" id="SM00175">
    <property type="entry name" value="RAB"/>
    <property type="match status" value="1"/>
</dbReference>
<evidence type="ECO:0000313" key="2">
    <source>
        <dbReference type="EMBL" id="KAK8836488.1"/>
    </source>
</evidence>
<dbReference type="CDD" id="cd00154">
    <property type="entry name" value="Rab"/>
    <property type="match status" value="1"/>
</dbReference>
<dbReference type="SMART" id="SM00173">
    <property type="entry name" value="RAS"/>
    <property type="match status" value="1"/>
</dbReference>
<dbReference type="Pfam" id="PF00071">
    <property type="entry name" value="Ras"/>
    <property type="match status" value="1"/>
</dbReference>
<dbReference type="SUPFAM" id="SSF56112">
    <property type="entry name" value="Protein kinase-like (PK-like)"/>
    <property type="match status" value="1"/>
</dbReference>
<dbReference type="EMBL" id="JAPFFF010000065">
    <property type="protein sequence ID" value="KAK8836488.1"/>
    <property type="molecule type" value="Genomic_DNA"/>
</dbReference>
<comment type="caution">
    <text evidence="2">The sequence shown here is derived from an EMBL/GenBank/DDBJ whole genome shotgun (WGS) entry which is preliminary data.</text>
</comment>
<sequence>MDPNNFQIIEAFSINSSGQVFLVKNSNTQTQYVAKTLFKKFSNEEEQISFSLEIQKLQQLQNPGIIRVNFFSFTNFFKENLPTIFTEYIPGKPLQQLILKDSTSQTNPVKLTNTSKYIILLGIAISLNYIHSQELVYYDLKPDNILIDDNFYPHLSLLGLTSTFSSDFHNCRINSMIYMAPEIFEKKQYNSKADVYSYVMIAYLILTGKEPAVDEISYKQIENIIKGKRPDQSCIQNNELKKFISKCWSKDPSERPSFNEIIDTLMDEKFYLIFEANFSVIMNYLHSQEGNEIINQTFYRNVKKPKNGKFEFNVVLVGEVNSGKTALFQTYLNGIKVLETYPTVESSFNQVQIQTDFGEVKLTLCDTTGYDKFKVLLPTYVRTASAVVFFTDMSSHEEYKNLNQYIEIVNKHSELSLKYLAVTKCDLEWKNTKEDLSSFANKNNMILCMTSCDNMESIEKMFKRIATDLIMKSIDL</sequence>
<dbReference type="PANTHER" id="PTHR23257">
    <property type="entry name" value="SERINE-THREONINE PROTEIN KINASE"/>
    <property type="match status" value="1"/>
</dbReference>
<dbReference type="Gene3D" id="1.10.510.10">
    <property type="entry name" value="Transferase(Phosphotransferase) domain 1"/>
    <property type="match status" value="1"/>
</dbReference>
<feature type="domain" description="Protein kinase" evidence="1">
    <location>
        <begin position="6"/>
        <end position="271"/>
    </location>
</feature>
<dbReference type="Proteomes" id="UP001470230">
    <property type="component" value="Unassembled WGS sequence"/>
</dbReference>